<sequence length="878" mass="95785">MTTDHRAPMWLLSPIALQILDYLDDADDAHAFLTAAPNESLDDALDALRALLAVDAELPLWPTAHIASLDAAYDVSPSSVMKALPLFRKIFVTCGQDYAKICHTTKLPPTTIVSASIDAAMIRGVLGKWLPNLAALRIVSQSALAASAVIKDNLSACDGLQALTMDQYEVLLQDTLDTALAVVVEACPRLERVRLRPSSLSTASDYAALLAWLALPTSRHMALDRTEPKGELCAKLMTAMLASTTLETIELLEVPIFIRAVLSSSSPPLPRQLRHLTIKDDAKYDDYDSYDEYDSNDDDSDDAYDEADIDEVDDVPMDPAPLLGDADVAALAAKVATSRLQSLALHLEARCDVTSVMTILPPTLTKLALQTATLTSFPPLVSLWHLELWAVRFSDEAIASLAAWLRSFPKLILHFLDDADDAYAFLQAEPNEILDDALNALRTLLAMDLQFQLWPTPVWQWPTTSVPAQDCWSICHNTVLPPTTVVSAEHLGVLSPNKLSFTSVFMDNVSACHGLRALTSHPMETLDQATFDAALTAVVATWPQLERIHLVSPSLSHMSDCQSLLAWLALPAARDLVLHGTDFRDELGAKLATAMLTSRTLETIELIEVASLTRAVLSPSSPPLPQQLRHLKIDDHMLMEFFAPPPVFGEADMTALTAKITNSHLESLHLGMRTRCDATSVLSVLPQLPALTKLALQGVHLTSFPPLRHLGHLELRTVTFSDTAIESLAAFLGSSPKLVQLDLGHDPLPDPHANIVFGALPQWLSRRGTACEIRLAITSDVCADAFATALAQTRNSHKVTITIVSAILSLAAMMQLVAALASTSRLALVFNRGGLRRAEEDTALEAYGREQRLRIIYRKVRPGSDKQTWFHPPCASAR</sequence>
<gene>
    <name evidence="1" type="ORF">SDRG_08195</name>
</gene>
<dbReference type="SUPFAM" id="SSF52047">
    <property type="entry name" value="RNI-like"/>
    <property type="match status" value="2"/>
</dbReference>
<organism evidence="1 2">
    <name type="scientific">Saprolegnia diclina (strain VS20)</name>
    <dbReference type="NCBI Taxonomy" id="1156394"/>
    <lineage>
        <taxon>Eukaryota</taxon>
        <taxon>Sar</taxon>
        <taxon>Stramenopiles</taxon>
        <taxon>Oomycota</taxon>
        <taxon>Saprolegniomycetes</taxon>
        <taxon>Saprolegniales</taxon>
        <taxon>Saprolegniaceae</taxon>
        <taxon>Saprolegnia</taxon>
    </lineage>
</organism>
<evidence type="ECO:0000313" key="1">
    <source>
        <dbReference type="EMBL" id="EQC34425.1"/>
    </source>
</evidence>
<dbReference type="RefSeq" id="XP_008612287.1">
    <property type="nucleotide sequence ID" value="XM_008614065.1"/>
</dbReference>
<dbReference type="AlphaFoldDB" id="T0QKV3"/>
<dbReference type="Gene3D" id="3.80.10.10">
    <property type="entry name" value="Ribonuclease Inhibitor"/>
    <property type="match status" value="2"/>
</dbReference>
<protein>
    <submittedName>
        <fullName evidence="1">Uncharacterized protein</fullName>
    </submittedName>
</protein>
<dbReference type="VEuPathDB" id="FungiDB:SDRG_08195"/>
<keyword evidence="2" id="KW-1185">Reference proteome</keyword>
<dbReference type="InterPro" id="IPR032675">
    <property type="entry name" value="LRR_dom_sf"/>
</dbReference>
<dbReference type="Proteomes" id="UP000030762">
    <property type="component" value="Unassembled WGS sequence"/>
</dbReference>
<accession>T0QKV3</accession>
<reference evidence="1 2" key="1">
    <citation type="submission" date="2012-04" db="EMBL/GenBank/DDBJ databases">
        <title>The Genome Sequence of Saprolegnia declina VS20.</title>
        <authorList>
            <consortium name="The Broad Institute Genome Sequencing Platform"/>
            <person name="Russ C."/>
            <person name="Nusbaum C."/>
            <person name="Tyler B."/>
            <person name="van West P."/>
            <person name="Dieguez-Uribeondo J."/>
            <person name="de Bruijn I."/>
            <person name="Tripathy S."/>
            <person name="Jiang R."/>
            <person name="Young S.K."/>
            <person name="Zeng Q."/>
            <person name="Gargeya S."/>
            <person name="Fitzgerald M."/>
            <person name="Haas B."/>
            <person name="Abouelleil A."/>
            <person name="Alvarado L."/>
            <person name="Arachchi H.M."/>
            <person name="Berlin A."/>
            <person name="Chapman S.B."/>
            <person name="Goldberg J."/>
            <person name="Griggs A."/>
            <person name="Gujja S."/>
            <person name="Hansen M."/>
            <person name="Howarth C."/>
            <person name="Imamovic A."/>
            <person name="Larimer J."/>
            <person name="McCowen C."/>
            <person name="Montmayeur A."/>
            <person name="Murphy C."/>
            <person name="Neiman D."/>
            <person name="Pearson M."/>
            <person name="Priest M."/>
            <person name="Roberts A."/>
            <person name="Saif S."/>
            <person name="Shea T."/>
            <person name="Sisk P."/>
            <person name="Sykes S."/>
            <person name="Wortman J."/>
            <person name="Nusbaum C."/>
            <person name="Birren B."/>
        </authorList>
    </citation>
    <scope>NUCLEOTIDE SEQUENCE [LARGE SCALE GENOMIC DNA]</scope>
    <source>
        <strain evidence="1 2">VS20</strain>
    </source>
</reference>
<name>T0QKV3_SAPDV</name>
<proteinExistence type="predicted"/>
<evidence type="ECO:0000313" key="2">
    <source>
        <dbReference type="Proteomes" id="UP000030762"/>
    </source>
</evidence>
<dbReference type="InParanoid" id="T0QKV3"/>
<dbReference type="EMBL" id="JH767155">
    <property type="protein sequence ID" value="EQC34425.1"/>
    <property type="molecule type" value="Genomic_DNA"/>
</dbReference>
<dbReference type="GeneID" id="19948922"/>